<dbReference type="SMART" id="SM00210">
    <property type="entry name" value="TSPN"/>
    <property type="match status" value="1"/>
</dbReference>
<dbReference type="PROSITE" id="PS50026">
    <property type="entry name" value="EGF_3"/>
    <property type="match status" value="3"/>
</dbReference>
<feature type="domain" description="EGF-like" evidence="6">
    <location>
        <begin position="618"/>
        <end position="650"/>
    </location>
</feature>
<dbReference type="STRING" id="121845.A0A1S3D9G6"/>
<feature type="disulfide bond" evidence="4">
    <location>
        <begin position="640"/>
        <end position="649"/>
    </location>
</feature>
<dbReference type="SMART" id="SM00209">
    <property type="entry name" value="TSP1"/>
    <property type="match status" value="2"/>
</dbReference>
<dbReference type="PANTHER" id="PTHR14949">
    <property type="entry name" value="EGF-LIKE-DOMAIN, MULTIPLE 7, 8"/>
    <property type="match status" value="1"/>
</dbReference>
<dbReference type="AlphaFoldDB" id="A0A1S3D9G6"/>
<evidence type="ECO:0000256" key="3">
    <source>
        <dbReference type="ARBA" id="ARBA00023157"/>
    </source>
</evidence>
<dbReference type="InterPro" id="IPR001791">
    <property type="entry name" value="Laminin_G"/>
</dbReference>
<dbReference type="PROSITE" id="PS50092">
    <property type="entry name" value="TSP1"/>
    <property type="match status" value="2"/>
</dbReference>
<dbReference type="Pfam" id="PF00090">
    <property type="entry name" value="TSP_1"/>
    <property type="match status" value="2"/>
</dbReference>
<dbReference type="Gene3D" id="2.60.120.200">
    <property type="match status" value="1"/>
</dbReference>
<gene>
    <name evidence="8" type="primary">LOC103514118</name>
</gene>
<dbReference type="SMART" id="SM00181">
    <property type="entry name" value="EGF"/>
    <property type="match status" value="4"/>
</dbReference>
<dbReference type="KEGG" id="dci:103514118"/>
<feature type="disulfide bond" evidence="4">
    <location>
        <begin position="576"/>
        <end position="585"/>
    </location>
</feature>
<comment type="caution">
    <text evidence="4">Lacks conserved residue(s) required for the propagation of feature annotation.</text>
</comment>
<feature type="disulfide bond" evidence="4">
    <location>
        <begin position="679"/>
        <end position="689"/>
    </location>
</feature>
<feature type="non-terminal residue" evidence="8">
    <location>
        <position position="708"/>
    </location>
</feature>
<evidence type="ECO:0000259" key="6">
    <source>
        <dbReference type="PROSITE" id="PS50026"/>
    </source>
</evidence>
<dbReference type="Gene3D" id="2.10.25.10">
    <property type="entry name" value="Laminin"/>
    <property type="match status" value="4"/>
</dbReference>
<dbReference type="Proteomes" id="UP000079169">
    <property type="component" value="Unplaced"/>
</dbReference>
<dbReference type="GO" id="GO:0005102">
    <property type="term" value="F:signaling receptor binding"/>
    <property type="evidence" value="ECO:0007669"/>
    <property type="project" value="TreeGrafter"/>
</dbReference>
<feature type="domain" description="EGF-like" evidence="6">
    <location>
        <begin position="542"/>
        <end position="586"/>
    </location>
</feature>
<dbReference type="CDD" id="cd00110">
    <property type="entry name" value="LamG"/>
    <property type="match status" value="1"/>
</dbReference>
<keyword evidence="1" id="KW-0732">Signal</keyword>
<dbReference type="InterPro" id="IPR000742">
    <property type="entry name" value="EGF"/>
</dbReference>
<dbReference type="Pfam" id="PF02210">
    <property type="entry name" value="Laminin_G_2"/>
    <property type="match status" value="1"/>
</dbReference>
<dbReference type="PANTHER" id="PTHR14949:SF54">
    <property type="entry name" value="VWFD DOMAIN-CONTAINING PROTEIN"/>
    <property type="match status" value="1"/>
</dbReference>
<dbReference type="FunFam" id="2.10.25.10:FF:000020">
    <property type="entry name" value="Latent-transforming growth factor beta-binding protein 1"/>
    <property type="match status" value="1"/>
</dbReference>
<proteinExistence type="predicted"/>
<keyword evidence="7" id="KW-1185">Reference proteome</keyword>
<dbReference type="GO" id="GO:0005576">
    <property type="term" value="C:extracellular region"/>
    <property type="evidence" value="ECO:0007669"/>
    <property type="project" value="TreeGrafter"/>
</dbReference>
<dbReference type="PROSITE" id="PS00022">
    <property type="entry name" value="EGF_1"/>
    <property type="match status" value="2"/>
</dbReference>
<dbReference type="InterPro" id="IPR000884">
    <property type="entry name" value="TSP1_rpt"/>
</dbReference>
<evidence type="ECO:0000256" key="1">
    <source>
        <dbReference type="ARBA" id="ARBA00022729"/>
    </source>
</evidence>
<evidence type="ECO:0000313" key="8">
    <source>
        <dbReference type="RefSeq" id="XP_008477203.1"/>
    </source>
</evidence>
<organism evidence="7 8">
    <name type="scientific">Diaphorina citri</name>
    <name type="common">Asian citrus psyllid</name>
    <dbReference type="NCBI Taxonomy" id="121845"/>
    <lineage>
        <taxon>Eukaryota</taxon>
        <taxon>Metazoa</taxon>
        <taxon>Ecdysozoa</taxon>
        <taxon>Arthropoda</taxon>
        <taxon>Hexapoda</taxon>
        <taxon>Insecta</taxon>
        <taxon>Pterygota</taxon>
        <taxon>Neoptera</taxon>
        <taxon>Paraneoptera</taxon>
        <taxon>Hemiptera</taxon>
        <taxon>Sternorrhyncha</taxon>
        <taxon>Psylloidea</taxon>
        <taxon>Psyllidae</taxon>
        <taxon>Diaphorininae</taxon>
        <taxon>Diaphorina</taxon>
    </lineage>
</organism>
<feature type="disulfide bond" evidence="4">
    <location>
        <begin position="622"/>
        <end position="632"/>
    </location>
</feature>
<dbReference type="GeneID" id="103514118"/>
<evidence type="ECO:0000256" key="5">
    <source>
        <dbReference type="SAM" id="MobiDB-lite"/>
    </source>
</evidence>
<sequence>MHMRRINLTGFYKAQYDNRRCWQKVTTAKYYFMFLEYKQGRLSAYEDEKRGAFTPWSQDNITVVWHALGWSDWSDWTICSSKCGGGTQERWRYCERSGGCQSWNKERRTCNDFPCEGVVDPLEIKSNEVLQHMGRQWERVPGRETAWRLRKGSYLWLPGNEVAFPKVNFQGACSVLISLRVHANGKQQGTILSLKSRRHKNVYLSLELYDSKFIRLVHSNANSTVQSVVIPSMVGDGKWHQIAIGILDNNRIHSYVDCEWVYNYLLPRESLDTPEDADLVVGYLFTGDIEQLLLVPNSDAIKHQCINKSTVKFLDRAFLNTTTLSFPPTKIPPDLSNVNRLISPEMDPPTEDPIDHFVLTSYLTKRHSIASNLSGDSNSLHEDFNGMLGDQPHKDKLMDQWYEGSTAEASDKLLLAAVKELPSTEEGSHLGWTQDDASRDTEDDDLEGSGLENAAMYEVEWSHWGKCSATCGGGTQTRHSRCVDMDVKKLELCLQSGDERVESRTCNAQPCPTPSHHLRRKNMILSLLGSHRVEDDTVRETAFPSCPCLNGGQCANFEPKSVWPYLTVELHRKCHCVEGYTGELCEVPVCRATCEHGGTCVRPDTCYCPKLYTGPTCKDPVCEPPCQHGGICSSPNHCSCPVGTSGPNCETLNCTSESCNNESCSSANASSVQCPTLTCTPPCQNGGTCASNNVCLCNHITTGDRCET</sequence>
<keyword evidence="4" id="KW-0245">EGF-like domain</keyword>
<evidence type="ECO:0000256" key="2">
    <source>
        <dbReference type="ARBA" id="ARBA00022737"/>
    </source>
</evidence>
<reference evidence="8" key="1">
    <citation type="submission" date="2025-08" db="UniProtKB">
        <authorList>
            <consortium name="RefSeq"/>
        </authorList>
    </citation>
    <scope>IDENTIFICATION</scope>
</reference>
<dbReference type="GO" id="GO:0009986">
    <property type="term" value="C:cell surface"/>
    <property type="evidence" value="ECO:0007669"/>
    <property type="project" value="TreeGrafter"/>
</dbReference>
<dbReference type="InterPro" id="IPR013320">
    <property type="entry name" value="ConA-like_dom_sf"/>
</dbReference>
<feature type="domain" description="EGF-like" evidence="6">
    <location>
        <begin position="675"/>
        <end position="707"/>
    </location>
</feature>
<dbReference type="PaxDb" id="121845-A0A1S3D9G6"/>
<accession>A0A1S3D9G6</accession>
<protein>
    <submittedName>
        <fullName evidence="8">Uncharacterized protein LOC103514118</fullName>
    </submittedName>
</protein>
<feature type="region of interest" description="Disordered" evidence="5">
    <location>
        <begin position="424"/>
        <end position="448"/>
    </location>
</feature>
<dbReference type="InterPro" id="IPR036383">
    <property type="entry name" value="TSP1_rpt_sf"/>
</dbReference>
<dbReference type="SUPFAM" id="SSF82895">
    <property type="entry name" value="TSP-1 type 1 repeat"/>
    <property type="match status" value="2"/>
</dbReference>
<keyword evidence="3 4" id="KW-1015">Disulfide bond</keyword>
<dbReference type="InterPro" id="IPR048287">
    <property type="entry name" value="TSPN-like_N"/>
</dbReference>
<keyword evidence="2" id="KW-0677">Repeat</keyword>
<evidence type="ECO:0000313" key="7">
    <source>
        <dbReference type="Proteomes" id="UP000079169"/>
    </source>
</evidence>
<dbReference type="SUPFAM" id="SSF49899">
    <property type="entry name" value="Concanavalin A-like lectins/glucanases"/>
    <property type="match status" value="1"/>
</dbReference>
<dbReference type="RefSeq" id="XP_008477203.1">
    <property type="nucleotide sequence ID" value="XM_008478981.1"/>
</dbReference>
<evidence type="ECO:0000256" key="4">
    <source>
        <dbReference type="PROSITE-ProRule" id="PRU00076"/>
    </source>
</evidence>
<name>A0A1S3D9G6_DIACI</name>
<dbReference type="Gene3D" id="2.20.100.10">
    <property type="entry name" value="Thrombospondin type-1 (TSP1) repeat"/>
    <property type="match status" value="2"/>
</dbReference>
<feature type="disulfide bond" evidence="4">
    <location>
        <begin position="697"/>
        <end position="706"/>
    </location>
</feature>
<dbReference type="InterPro" id="IPR050969">
    <property type="entry name" value="Dev_Signal_Modulators"/>
</dbReference>